<dbReference type="AlphaFoldDB" id="A0A5Q4ZE69"/>
<protein>
    <submittedName>
        <fullName evidence="1">Uncharacterized protein</fullName>
    </submittedName>
</protein>
<dbReference type="KEGG" id="pdio:PDMSB3_2667"/>
<dbReference type="EMBL" id="LR699553">
    <property type="protein sequence ID" value="VVD29123.1"/>
    <property type="molecule type" value="Genomic_DNA"/>
</dbReference>
<sequence>MDKNEALMQGRMAKLDASFGILPESGRRGSVRGAGGQFACFYAARPTGRERVRGRICVRTCVQS</sequence>
<reference evidence="1 2" key="1">
    <citation type="submission" date="2019-08" db="EMBL/GenBank/DDBJ databases">
        <authorList>
            <person name="Herpell B J."/>
        </authorList>
    </citation>
    <scope>NUCLEOTIDE SEQUENCE [LARGE SCALE GENOMIC DNA]</scope>
    <source>
        <strain evidence="2">Msb3</strain>
    </source>
</reference>
<name>A0A5Q4ZE69_9BURK</name>
<accession>A0A5Q4ZE69</accession>
<gene>
    <name evidence="1" type="ORF">PDMSB3_2667</name>
</gene>
<proteinExistence type="predicted"/>
<evidence type="ECO:0000313" key="2">
    <source>
        <dbReference type="Proteomes" id="UP000325811"/>
    </source>
</evidence>
<keyword evidence="2" id="KW-1185">Reference proteome</keyword>
<dbReference type="Proteomes" id="UP000325811">
    <property type="component" value="Chromosome I"/>
</dbReference>
<organism evidence="1 2">
    <name type="scientific">Paraburkholderia dioscoreae</name>
    <dbReference type="NCBI Taxonomy" id="2604047"/>
    <lineage>
        <taxon>Bacteria</taxon>
        <taxon>Pseudomonadati</taxon>
        <taxon>Pseudomonadota</taxon>
        <taxon>Betaproteobacteria</taxon>
        <taxon>Burkholderiales</taxon>
        <taxon>Burkholderiaceae</taxon>
        <taxon>Paraburkholderia</taxon>
    </lineage>
</organism>
<evidence type="ECO:0000313" key="1">
    <source>
        <dbReference type="EMBL" id="VVD29123.1"/>
    </source>
</evidence>